<dbReference type="GO" id="GO:0006020">
    <property type="term" value="P:inositol metabolic process"/>
    <property type="evidence" value="ECO:0007669"/>
    <property type="project" value="TreeGrafter"/>
</dbReference>
<dbReference type="PANTHER" id="PTHR20854:SF4">
    <property type="entry name" value="INOSITOL-1-MONOPHOSPHATASE-RELATED"/>
    <property type="match status" value="1"/>
</dbReference>
<sequence length="265" mass="28541">MPETDPDSDLALLKQAARDAGDIALRYARDGAEVWHKPDEAGPVTEADLAVDGMLKDRLLTARPDHGWLSEETEDDTDRLSTTRQFIVDPIDGTRAFIAGQKDWAISIALAEAGEVIAGVVHVPVRGITYWARKGGGAFSNDTPISVAAPSDGTMRVLANRPAFDGRFWRDGTPPGERHFRSSIAYRLCLAATGRFDAMVTLRPSWEWDVAAGAIIVAEAGGIVTDRNDRPAIFNRAPPQIDGMIAAAPAAHAEIIARLDVPGPR</sequence>
<name>A0A5C5GIU2_9RHOB</name>
<evidence type="ECO:0000256" key="2">
    <source>
        <dbReference type="ARBA" id="ARBA00022723"/>
    </source>
</evidence>
<feature type="binding site" evidence="4">
    <location>
        <position position="209"/>
    </location>
    <ligand>
        <name>Mg(2+)</name>
        <dbReference type="ChEBI" id="CHEBI:18420"/>
        <label>1</label>
        <note>catalytic</note>
    </ligand>
</feature>
<dbReference type="Gene3D" id="3.30.540.10">
    <property type="entry name" value="Fructose-1,6-Bisphosphatase, subunit A, domain 1"/>
    <property type="match status" value="1"/>
</dbReference>
<dbReference type="AlphaFoldDB" id="A0A5C5GIU2"/>
<evidence type="ECO:0000313" key="6">
    <source>
        <dbReference type="Proteomes" id="UP000314011"/>
    </source>
</evidence>
<organism evidence="5 6">
    <name type="scientific">Pelagovum pacificum</name>
    <dbReference type="NCBI Taxonomy" id="2588711"/>
    <lineage>
        <taxon>Bacteria</taxon>
        <taxon>Pseudomonadati</taxon>
        <taxon>Pseudomonadota</taxon>
        <taxon>Alphaproteobacteria</taxon>
        <taxon>Rhodobacterales</taxon>
        <taxon>Paracoccaceae</taxon>
        <taxon>Pelagovum</taxon>
    </lineage>
</organism>
<feature type="binding site" evidence="4">
    <location>
        <position position="71"/>
    </location>
    <ligand>
        <name>Mg(2+)</name>
        <dbReference type="ChEBI" id="CHEBI:18420"/>
        <label>1</label>
        <note>catalytic</note>
    </ligand>
</feature>
<comment type="caution">
    <text evidence="5">The sequence shown here is derived from an EMBL/GenBank/DDBJ whole genome shotgun (WGS) entry which is preliminary data.</text>
</comment>
<dbReference type="EMBL" id="VFFF01000001">
    <property type="protein sequence ID" value="TNY33791.1"/>
    <property type="molecule type" value="Genomic_DNA"/>
</dbReference>
<protein>
    <submittedName>
        <fullName evidence="5">3'(2'),5'-bisphosphate nucleotidase CysQ</fullName>
    </submittedName>
</protein>
<dbReference type="RefSeq" id="WP_140194521.1">
    <property type="nucleotide sequence ID" value="NZ_CP065915.1"/>
</dbReference>
<dbReference type="PANTHER" id="PTHR20854">
    <property type="entry name" value="INOSITOL MONOPHOSPHATASE"/>
    <property type="match status" value="1"/>
</dbReference>
<gene>
    <name evidence="5" type="ORF">FHY64_11155</name>
</gene>
<comment type="cofactor">
    <cofactor evidence="4">
        <name>Mg(2+)</name>
        <dbReference type="ChEBI" id="CHEBI:18420"/>
    </cofactor>
</comment>
<evidence type="ECO:0000256" key="1">
    <source>
        <dbReference type="ARBA" id="ARBA00009759"/>
    </source>
</evidence>
<evidence type="ECO:0000313" key="5">
    <source>
        <dbReference type="EMBL" id="TNY33791.1"/>
    </source>
</evidence>
<dbReference type="OrthoDB" id="9785695at2"/>
<dbReference type="InterPro" id="IPR020550">
    <property type="entry name" value="Inositol_monophosphatase_CS"/>
</dbReference>
<dbReference type="GO" id="GO:0046872">
    <property type="term" value="F:metal ion binding"/>
    <property type="evidence" value="ECO:0007669"/>
    <property type="project" value="UniProtKB-KW"/>
</dbReference>
<dbReference type="CDD" id="cd01638">
    <property type="entry name" value="CysQ"/>
    <property type="match status" value="1"/>
</dbReference>
<dbReference type="SUPFAM" id="SSF56655">
    <property type="entry name" value="Carbohydrate phosphatase"/>
    <property type="match status" value="1"/>
</dbReference>
<comment type="similarity">
    <text evidence="1">Belongs to the inositol monophosphatase superfamily.</text>
</comment>
<keyword evidence="2 4" id="KW-0479">Metal-binding</keyword>
<feature type="binding site" evidence="4">
    <location>
        <position position="89"/>
    </location>
    <ligand>
        <name>Mg(2+)</name>
        <dbReference type="ChEBI" id="CHEBI:18420"/>
        <label>1</label>
        <note>catalytic</note>
    </ligand>
</feature>
<dbReference type="Gene3D" id="3.40.190.80">
    <property type="match status" value="1"/>
</dbReference>
<feature type="binding site" evidence="4">
    <location>
        <position position="91"/>
    </location>
    <ligand>
        <name>Mg(2+)</name>
        <dbReference type="ChEBI" id="CHEBI:18420"/>
        <label>1</label>
        <note>catalytic</note>
    </ligand>
</feature>
<dbReference type="PRINTS" id="PR00377">
    <property type="entry name" value="IMPHPHTASES"/>
</dbReference>
<keyword evidence="6" id="KW-1185">Reference proteome</keyword>
<dbReference type="GO" id="GO:0046854">
    <property type="term" value="P:phosphatidylinositol phosphate biosynthetic process"/>
    <property type="evidence" value="ECO:0007669"/>
    <property type="project" value="InterPro"/>
</dbReference>
<dbReference type="Pfam" id="PF00459">
    <property type="entry name" value="Inositol_P"/>
    <property type="match status" value="1"/>
</dbReference>
<keyword evidence="3 4" id="KW-0460">Magnesium</keyword>
<dbReference type="GO" id="GO:0007165">
    <property type="term" value="P:signal transduction"/>
    <property type="evidence" value="ECO:0007669"/>
    <property type="project" value="TreeGrafter"/>
</dbReference>
<evidence type="ECO:0000256" key="3">
    <source>
        <dbReference type="ARBA" id="ARBA00022842"/>
    </source>
</evidence>
<proteinExistence type="inferred from homology"/>
<dbReference type="PROSITE" id="PS00630">
    <property type="entry name" value="IMP_2"/>
    <property type="match status" value="1"/>
</dbReference>
<accession>A0A5C5GIU2</accession>
<reference evidence="5 6" key="1">
    <citation type="submission" date="2019-06" db="EMBL/GenBank/DDBJ databases">
        <title>Genome of new Rhodobacteraceae sp. SM1903.</title>
        <authorList>
            <person name="Ren X."/>
        </authorList>
    </citation>
    <scope>NUCLEOTIDE SEQUENCE [LARGE SCALE GENOMIC DNA]</scope>
    <source>
        <strain evidence="5 6">SM1903</strain>
    </source>
</reference>
<evidence type="ECO:0000256" key="4">
    <source>
        <dbReference type="PIRSR" id="PIRSR600760-2"/>
    </source>
</evidence>
<dbReference type="InterPro" id="IPR000760">
    <property type="entry name" value="Inositol_monophosphatase-like"/>
</dbReference>
<dbReference type="GO" id="GO:0008934">
    <property type="term" value="F:inositol monophosphate 1-phosphatase activity"/>
    <property type="evidence" value="ECO:0007669"/>
    <property type="project" value="TreeGrafter"/>
</dbReference>
<dbReference type="Proteomes" id="UP000314011">
    <property type="component" value="Unassembled WGS sequence"/>
</dbReference>
<feature type="binding site" evidence="4">
    <location>
        <position position="92"/>
    </location>
    <ligand>
        <name>Mg(2+)</name>
        <dbReference type="ChEBI" id="CHEBI:18420"/>
        <label>1</label>
        <note>catalytic</note>
    </ligand>
</feature>